<name>A3VL99_9RHOB</name>
<evidence type="ECO:0000256" key="1">
    <source>
        <dbReference type="ARBA" id="ARBA00001933"/>
    </source>
</evidence>
<dbReference type="InterPro" id="IPR036052">
    <property type="entry name" value="TrpB-like_PALP_sf"/>
</dbReference>
<dbReference type="FunFam" id="3.40.50.1100:FF:000005">
    <property type="entry name" value="Threonine dehydratase catabolic"/>
    <property type="match status" value="1"/>
</dbReference>
<dbReference type="GO" id="GO:0000287">
    <property type="term" value="F:magnesium ion binding"/>
    <property type="evidence" value="ECO:0007669"/>
    <property type="project" value="TreeGrafter"/>
</dbReference>
<dbReference type="GO" id="GO:0030170">
    <property type="term" value="F:pyridoxal phosphate binding"/>
    <property type="evidence" value="ECO:0007669"/>
    <property type="project" value="TreeGrafter"/>
</dbReference>
<protein>
    <submittedName>
        <fullName evidence="6">Threonine dehydratase</fullName>
    </submittedName>
</protein>
<keyword evidence="3" id="KW-0663">Pyridoxal phosphate</keyword>
<dbReference type="PANTHER" id="PTHR43050:SF1">
    <property type="entry name" value="SERINE RACEMASE"/>
    <property type="match status" value="1"/>
</dbReference>
<dbReference type="GO" id="GO:0030378">
    <property type="term" value="F:serine racemase activity"/>
    <property type="evidence" value="ECO:0007669"/>
    <property type="project" value="TreeGrafter"/>
</dbReference>
<evidence type="ECO:0000259" key="5">
    <source>
        <dbReference type="Pfam" id="PF00291"/>
    </source>
</evidence>
<dbReference type="AlphaFoldDB" id="A3VL99"/>
<dbReference type="Gene3D" id="3.40.50.1100">
    <property type="match status" value="2"/>
</dbReference>
<evidence type="ECO:0000256" key="3">
    <source>
        <dbReference type="ARBA" id="ARBA00022898"/>
    </source>
</evidence>
<comment type="similarity">
    <text evidence="2">Belongs to the serine/threonine dehydratase family.</text>
</comment>
<gene>
    <name evidence="6" type="ORF">RB2654_18151</name>
</gene>
<feature type="domain" description="Tryptophan synthase beta chain-like PALP" evidence="5">
    <location>
        <begin position="15"/>
        <end position="307"/>
    </location>
</feature>
<dbReference type="PANTHER" id="PTHR43050">
    <property type="entry name" value="SERINE / THREONINE RACEMASE FAMILY MEMBER"/>
    <property type="match status" value="1"/>
</dbReference>
<comment type="caution">
    <text evidence="6">The sequence shown here is derived from an EMBL/GenBank/DDBJ whole genome shotgun (WGS) entry which is preliminary data.</text>
</comment>
<evidence type="ECO:0000256" key="4">
    <source>
        <dbReference type="ARBA" id="ARBA00023239"/>
    </source>
</evidence>
<dbReference type="GO" id="GO:0003941">
    <property type="term" value="F:L-serine ammonia-lyase activity"/>
    <property type="evidence" value="ECO:0007669"/>
    <property type="project" value="TreeGrafter"/>
</dbReference>
<dbReference type="HOGENOM" id="CLU_021152_4_2_5"/>
<proteinExistence type="inferred from homology"/>
<dbReference type="InterPro" id="IPR001926">
    <property type="entry name" value="TrpB-like_PALP"/>
</dbReference>
<dbReference type="EMBL" id="AAMT01000021">
    <property type="protein sequence ID" value="EAQ11018.1"/>
    <property type="molecule type" value="Genomic_DNA"/>
</dbReference>
<dbReference type="OrthoDB" id="9811476at2"/>
<dbReference type="Pfam" id="PF00291">
    <property type="entry name" value="PALP"/>
    <property type="match status" value="1"/>
</dbReference>
<dbReference type="GO" id="GO:0005524">
    <property type="term" value="F:ATP binding"/>
    <property type="evidence" value="ECO:0007669"/>
    <property type="project" value="TreeGrafter"/>
</dbReference>
<sequence length="322" mass="33342">MNLDMIRAAAIRIHGHARVTPLLHSPFLDEIAGKRILVKPECLQVTGSFKYRGGRSAVSSIHPEVRKKGVIAFSSGNHAQGVAQAARDFGVPAVIVMPSDAPRLKLENTRALGAEVVTYDRATEDRDAIGTALAEERGLTLIKPFDEPEVIAGQGTVGLEIAAQAKALGVTQAEVLIPCGGGGLTSGTAIALNAEAPGMRVRPVEPEGFDDVARSLAAGSIQRNPALTGSICDAIITPAPGQLTFPIMHALCGPGLAVPDADALRAMAHAFLRLKIVVEPGGAVALAAALFHARETEADTLIVVASGGNVDPTSFAQALDTL</sequence>
<dbReference type="eggNOG" id="COG1171">
    <property type="taxonomic scope" value="Bacteria"/>
</dbReference>
<dbReference type="CDD" id="cd01562">
    <property type="entry name" value="Thr-dehyd"/>
    <property type="match status" value="1"/>
</dbReference>
<accession>A3VL99</accession>
<dbReference type="SUPFAM" id="SSF53686">
    <property type="entry name" value="Tryptophan synthase beta subunit-like PLP-dependent enzymes"/>
    <property type="match status" value="1"/>
</dbReference>
<evidence type="ECO:0000313" key="7">
    <source>
        <dbReference type="Proteomes" id="UP000002931"/>
    </source>
</evidence>
<reference evidence="6 7" key="1">
    <citation type="journal article" date="2010" name="J. Bacteriol.">
        <title>Genome sequences of Pelagibaca bermudensis HTCC2601T and Maritimibacter alkaliphilus HTCC2654T, the type strains of two marine Roseobacter genera.</title>
        <authorList>
            <person name="Thrash J.C."/>
            <person name="Cho J.C."/>
            <person name="Ferriera S."/>
            <person name="Johnson J."/>
            <person name="Vergin K.L."/>
            <person name="Giovannoni S.J."/>
        </authorList>
    </citation>
    <scope>NUCLEOTIDE SEQUENCE [LARGE SCALE GENOMIC DNA]</scope>
    <source>
        <strain evidence="6 7">HTCC2654</strain>
    </source>
</reference>
<dbReference type="Proteomes" id="UP000002931">
    <property type="component" value="Unassembled WGS sequence"/>
</dbReference>
<keyword evidence="7" id="KW-1185">Reference proteome</keyword>
<evidence type="ECO:0000256" key="2">
    <source>
        <dbReference type="ARBA" id="ARBA00010869"/>
    </source>
</evidence>
<dbReference type="GO" id="GO:0018114">
    <property type="term" value="F:threonine racemase activity"/>
    <property type="evidence" value="ECO:0007669"/>
    <property type="project" value="TreeGrafter"/>
</dbReference>
<dbReference type="STRING" id="314271.RB2654_18151"/>
<keyword evidence="4" id="KW-0456">Lyase</keyword>
<comment type="cofactor">
    <cofactor evidence="1">
        <name>pyridoxal 5'-phosphate</name>
        <dbReference type="ChEBI" id="CHEBI:597326"/>
    </cofactor>
</comment>
<dbReference type="GO" id="GO:0070179">
    <property type="term" value="P:D-serine biosynthetic process"/>
    <property type="evidence" value="ECO:0007669"/>
    <property type="project" value="TreeGrafter"/>
</dbReference>
<evidence type="ECO:0000313" key="6">
    <source>
        <dbReference type="EMBL" id="EAQ11018.1"/>
    </source>
</evidence>
<dbReference type="RefSeq" id="WP_008334214.1">
    <property type="nucleotide sequence ID" value="NZ_CH902578.1"/>
</dbReference>
<organism evidence="6 7">
    <name type="scientific">Maritimibacter alkaliphilus HTCC2654</name>
    <dbReference type="NCBI Taxonomy" id="314271"/>
    <lineage>
        <taxon>Bacteria</taxon>
        <taxon>Pseudomonadati</taxon>
        <taxon>Pseudomonadota</taxon>
        <taxon>Alphaproteobacteria</taxon>
        <taxon>Rhodobacterales</taxon>
        <taxon>Roseobacteraceae</taxon>
        <taxon>Maritimibacter</taxon>
    </lineage>
</organism>